<comment type="caution">
    <text evidence="1">The sequence shown here is derived from an EMBL/GenBank/DDBJ whole genome shotgun (WGS) entry which is preliminary data.</text>
</comment>
<dbReference type="EMBL" id="VUMO01000008">
    <property type="protein sequence ID" value="MSS20138.1"/>
    <property type="molecule type" value="Genomic_DNA"/>
</dbReference>
<reference evidence="1 2" key="1">
    <citation type="submission" date="2019-08" db="EMBL/GenBank/DDBJ databases">
        <title>In-depth cultivation of the pig gut microbiome towards novel bacterial diversity and tailored functional studies.</title>
        <authorList>
            <person name="Wylensek D."/>
            <person name="Hitch T.C.A."/>
            <person name="Clavel T."/>
        </authorList>
    </citation>
    <scope>NUCLEOTIDE SEQUENCE [LARGE SCALE GENOMIC DNA]</scope>
    <source>
        <strain evidence="1 2">RF-744-FAT-4</strain>
    </source>
</reference>
<evidence type="ECO:0000313" key="1">
    <source>
        <dbReference type="EMBL" id="MSS20138.1"/>
    </source>
</evidence>
<name>A0A7X2TAU9_9FIRM</name>
<evidence type="ECO:0000313" key="2">
    <source>
        <dbReference type="Proteomes" id="UP000461754"/>
    </source>
</evidence>
<sequence length="155" mass="17054">MDNRTFRINSVLPILLFCAFALFALWVASTSVRTYRQEQAAAQENETGRMISAYIDQKIRQADPGTVSIGTFGGRQALVIAQSDGSWTTYVYRFGSRMMEQAVQRGASADPAGGTEIAEVTTFQLKMVKPNLLRVRFTPLGGRVKTAYMTVSSGL</sequence>
<keyword evidence="2" id="KW-1185">Reference proteome</keyword>
<gene>
    <name evidence="1" type="ORF">FYJ52_06980</name>
</gene>
<accession>A0A7X2TAU9</accession>
<dbReference type="AlphaFoldDB" id="A0A7X2TAU9"/>
<dbReference type="Pfam" id="PF16152">
    <property type="entry name" value="DUF4860"/>
    <property type="match status" value="1"/>
</dbReference>
<dbReference type="Proteomes" id="UP000461754">
    <property type="component" value="Unassembled WGS sequence"/>
</dbReference>
<organism evidence="1 2">
    <name type="scientific">Pseudoramibacter porci</name>
    <dbReference type="NCBI Taxonomy" id="2606631"/>
    <lineage>
        <taxon>Bacteria</taxon>
        <taxon>Bacillati</taxon>
        <taxon>Bacillota</taxon>
        <taxon>Clostridia</taxon>
        <taxon>Eubacteriales</taxon>
        <taxon>Eubacteriaceae</taxon>
        <taxon>Pseudoramibacter</taxon>
    </lineage>
</organism>
<proteinExistence type="predicted"/>
<protein>
    <submittedName>
        <fullName evidence="1">DUF4860 domain-containing protein</fullName>
    </submittedName>
</protein>
<dbReference type="InterPro" id="IPR032340">
    <property type="entry name" value="DUF4860"/>
</dbReference>